<name>A0AAJ5VA03_MICMQ</name>
<organism evidence="1 2">
    <name type="scientific">Microbacterium maritypicum</name>
    <name type="common">Microbacterium liquefaciens</name>
    <dbReference type="NCBI Taxonomy" id="33918"/>
    <lineage>
        <taxon>Bacteria</taxon>
        <taxon>Bacillati</taxon>
        <taxon>Actinomycetota</taxon>
        <taxon>Actinomycetes</taxon>
        <taxon>Micrococcales</taxon>
        <taxon>Microbacteriaceae</taxon>
        <taxon>Microbacterium</taxon>
    </lineage>
</organism>
<dbReference type="AlphaFoldDB" id="A0AAJ5VA03"/>
<dbReference type="GO" id="GO:0006598">
    <property type="term" value="P:polyamine catabolic process"/>
    <property type="evidence" value="ECO:0007669"/>
    <property type="project" value="TreeGrafter"/>
</dbReference>
<evidence type="ECO:0000313" key="2">
    <source>
        <dbReference type="Proteomes" id="UP001214756"/>
    </source>
</evidence>
<protein>
    <submittedName>
        <fullName evidence="1">Gamma-glutamyl-gamma-aminobutyrate hydrolase family protein</fullName>
    </submittedName>
</protein>
<accession>A0AAJ5VA03</accession>
<dbReference type="GO" id="GO:0005829">
    <property type="term" value="C:cytosol"/>
    <property type="evidence" value="ECO:0007669"/>
    <property type="project" value="TreeGrafter"/>
</dbReference>
<dbReference type="Pfam" id="PF07722">
    <property type="entry name" value="Peptidase_C26"/>
    <property type="match status" value="1"/>
</dbReference>
<gene>
    <name evidence="1" type="ORF">PWF71_14080</name>
</gene>
<evidence type="ECO:0000313" key="1">
    <source>
        <dbReference type="EMBL" id="WEF20402.1"/>
    </source>
</evidence>
<dbReference type="SUPFAM" id="SSF52317">
    <property type="entry name" value="Class I glutamine amidotransferase-like"/>
    <property type="match status" value="1"/>
</dbReference>
<dbReference type="Proteomes" id="UP001214756">
    <property type="component" value="Chromosome"/>
</dbReference>
<dbReference type="Gene3D" id="3.40.50.880">
    <property type="match status" value="1"/>
</dbReference>
<reference evidence="1" key="1">
    <citation type="submission" date="2023-02" db="EMBL/GenBank/DDBJ databases">
        <title>Genome sequence of Microbacterium liquefaciens B1075.</title>
        <authorList>
            <person name="Cao J."/>
            <person name="Li X."/>
        </authorList>
    </citation>
    <scope>NUCLEOTIDE SEQUENCE</scope>
    <source>
        <strain evidence="1">B1075</strain>
    </source>
</reference>
<dbReference type="InterPro" id="IPR011697">
    <property type="entry name" value="Peptidase_C26"/>
</dbReference>
<dbReference type="PANTHER" id="PTHR43235:SF1">
    <property type="entry name" value="GLUTAMINE AMIDOTRANSFERASE PB2B2.05-RELATED"/>
    <property type="match status" value="1"/>
</dbReference>
<sequence length="257" mass="27104">MDIISTPSLPRPLIGISGRRLRGAAIGAPHGFADAPLEAYLSEYSTSVLRAGGLPVHLPMDADPWQLVARLDGVVIVGGDDVDPRRYGQAPGPFTALIDPQRDDFEAGLIEAAIEDGVPLLGVCRGAQLLNVVRGGTLHGHLAHGEGESHGSYAYPRAHRVHEVRFAPGSVTHALYGGTTRVNSFHHQAVDAPGEGVIVTGWAPDGVVEAIEIDGLPVVGVQWHPETFDADPVFDWLVEQAAARATLDAVPATQNVA</sequence>
<dbReference type="InterPro" id="IPR029062">
    <property type="entry name" value="Class_I_gatase-like"/>
</dbReference>
<dbReference type="InterPro" id="IPR044668">
    <property type="entry name" value="PuuD-like"/>
</dbReference>
<proteinExistence type="predicted"/>
<dbReference type="CDD" id="cd01745">
    <property type="entry name" value="GATase1_2"/>
    <property type="match status" value="1"/>
</dbReference>
<dbReference type="EMBL" id="CP118606">
    <property type="protein sequence ID" value="WEF20402.1"/>
    <property type="molecule type" value="Genomic_DNA"/>
</dbReference>
<keyword evidence="1" id="KW-0378">Hydrolase</keyword>
<dbReference type="GO" id="GO:0033969">
    <property type="term" value="F:gamma-glutamyl-gamma-aminobutyrate hydrolase activity"/>
    <property type="evidence" value="ECO:0007669"/>
    <property type="project" value="TreeGrafter"/>
</dbReference>
<dbReference type="PANTHER" id="PTHR43235">
    <property type="entry name" value="GLUTAMINE AMIDOTRANSFERASE PB2B2.05-RELATED"/>
    <property type="match status" value="1"/>
</dbReference>
<dbReference type="RefSeq" id="WP_275093001.1">
    <property type="nucleotide sequence ID" value="NZ_CP118606.1"/>
</dbReference>
<dbReference type="PROSITE" id="PS51273">
    <property type="entry name" value="GATASE_TYPE_1"/>
    <property type="match status" value="1"/>
</dbReference>